<evidence type="ECO:0000313" key="1">
    <source>
        <dbReference type="EMBL" id="KLJ12680.1"/>
    </source>
</evidence>
<dbReference type="Proteomes" id="UP000053573">
    <property type="component" value="Unassembled WGS sequence"/>
</dbReference>
<organism evidence="1 2">
    <name type="scientific">Blastomyces silverae</name>
    <dbReference type="NCBI Taxonomy" id="2060906"/>
    <lineage>
        <taxon>Eukaryota</taxon>
        <taxon>Fungi</taxon>
        <taxon>Dikarya</taxon>
        <taxon>Ascomycota</taxon>
        <taxon>Pezizomycotina</taxon>
        <taxon>Eurotiomycetes</taxon>
        <taxon>Eurotiomycetidae</taxon>
        <taxon>Onygenales</taxon>
        <taxon>Ajellomycetaceae</taxon>
        <taxon>Blastomyces</taxon>
    </lineage>
</organism>
<sequence length="120" mass="13530">MRWANEQDTVCNMLYPLWLVHFSRTSPSPPGRPSSNRFAYRLAVSGGSWGDNGNEKIQQDLRYGRVCTKWLYYEIFGLHGKYGGASSYSRAGTDIDEHQRVSNTSWARSLVADLIQPAVG</sequence>
<evidence type="ECO:0000313" key="2">
    <source>
        <dbReference type="Proteomes" id="UP000053573"/>
    </source>
</evidence>
<accession>A0A0H1BMT5</accession>
<proteinExistence type="predicted"/>
<name>A0A0H1BMT5_9EURO</name>
<reference evidence="2" key="1">
    <citation type="journal article" date="2015" name="PLoS Genet.">
        <title>The dynamic genome and transcriptome of the human fungal pathogen Blastomyces and close relative Emmonsia.</title>
        <authorList>
            <person name="Munoz J.F."/>
            <person name="Gauthier G.M."/>
            <person name="Desjardins C.A."/>
            <person name="Gallo J.E."/>
            <person name="Holder J."/>
            <person name="Sullivan T.D."/>
            <person name="Marty A.J."/>
            <person name="Carmen J.C."/>
            <person name="Chen Z."/>
            <person name="Ding L."/>
            <person name="Gujja S."/>
            <person name="Magrini V."/>
            <person name="Misas E."/>
            <person name="Mitreva M."/>
            <person name="Priest M."/>
            <person name="Saif S."/>
            <person name="Whiston E.A."/>
            <person name="Young S."/>
            <person name="Zeng Q."/>
            <person name="Goldman W.E."/>
            <person name="Mardis E.R."/>
            <person name="Taylor J.W."/>
            <person name="McEwen J.G."/>
            <person name="Clay O.K."/>
            <person name="Klein B.S."/>
            <person name="Cuomo C.A."/>
        </authorList>
    </citation>
    <scope>NUCLEOTIDE SEQUENCE [LARGE SCALE GENOMIC DNA]</scope>
    <source>
        <strain evidence="2">UAMH 139</strain>
    </source>
</reference>
<comment type="caution">
    <text evidence="1">The sequence shown here is derived from an EMBL/GenBank/DDBJ whole genome shotgun (WGS) entry which is preliminary data.</text>
</comment>
<gene>
    <name evidence="1" type="ORF">EMPG_12312</name>
</gene>
<keyword evidence="2" id="KW-1185">Reference proteome</keyword>
<protein>
    <submittedName>
        <fullName evidence="1">Uncharacterized protein</fullName>
    </submittedName>
</protein>
<dbReference type="EMBL" id="LDEV01000750">
    <property type="protein sequence ID" value="KLJ12680.1"/>
    <property type="molecule type" value="Genomic_DNA"/>
</dbReference>
<dbReference type="AlphaFoldDB" id="A0A0H1BMT5"/>